<accession>A0A7C9N5F1</accession>
<protein>
    <submittedName>
        <fullName evidence="1">Uncharacterized protein</fullName>
    </submittedName>
</protein>
<organism evidence="1 2">
    <name type="scientific">Herbidospora solisilvae</name>
    <dbReference type="NCBI Taxonomy" id="2696284"/>
    <lineage>
        <taxon>Bacteria</taxon>
        <taxon>Bacillati</taxon>
        <taxon>Actinomycetota</taxon>
        <taxon>Actinomycetes</taxon>
        <taxon>Streptosporangiales</taxon>
        <taxon>Streptosporangiaceae</taxon>
        <taxon>Herbidospora</taxon>
    </lineage>
</organism>
<evidence type="ECO:0000313" key="2">
    <source>
        <dbReference type="Proteomes" id="UP000479526"/>
    </source>
</evidence>
<sequence>MNHNGTEIPSAIMDICDEPLSSVAKYNGRELASMLGRIMPETSRVGVAAFQASI</sequence>
<dbReference type="AlphaFoldDB" id="A0A7C9N5F1"/>
<proteinExistence type="predicted"/>
<keyword evidence="2" id="KW-1185">Reference proteome</keyword>
<name>A0A7C9N5F1_9ACTN</name>
<reference evidence="1 2" key="1">
    <citation type="submission" date="2020-01" db="EMBL/GenBank/DDBJ databases">
        <title>Herbidospora sp. NEAU-GS84 nov., a novel actinomycete isolated from soil.</title>
        <authorList>
            <person name="Han L."/>
        </authorList>
    </citation>
    <scope>NUCLEOTIDE SEQUENCE [LARGE SCALE GENOMIC DNA]</scope>
    <source>
        <strain evidence="1 2">NEAU-GS84</strain>
    </source>
</reference>
<dbReference type="EMBL" id="WXEW01000001">
    <property type="protein sequence ID" value="NAS20853.1"/>
    <property type="molecule type" value="Genomic_DNA"/>
</dbReference>
<comment type="caution">
    <text evidence="1">The sequence shown here is derived from an EMBL/GenBank/DDBJ whole genome shotgun (WGS) entry which is preliminary data.</text>
</comment>
<evidence type="ECO:0000313" key="1">
    <source>
        <dbReference type="EMBL" id="NAS20853.1"/>
    </source>
</evidence>
<dbReference type="RefSeq" id="WP_161478307.1">
    <property type="nucleotide sequence ID" value="NZ_WXEW01000001.1"/>
</dbReference>
<dbReference type="Proteomes" id="UP000479526">
    <property type="component" value="Unassembled WGS sequence"/>
</dbReference>
<gene>
    <name evidence="1" type="ORF">GT755_04035</name>
</gene>